<feature type="compositionally biased region" description="Polar residues" evidence="3">
    <location>
        <begin position="51"/>
        <end position="68"/>
    </location>
</feature>
<dbReference type="PANTHER" id="PTHR14140">
    <property type="entry name" value="E3 UBIQUITIN-PROTEIN LIGASE UHRF-RELATED"/>
    <property type="match status" value="1"/>
</dbReference>
<feature type="compositionally biased region" description="Low complexity" evidence="3">
    <location>
        <begin position="439"/>
        <end position="454"/>
    </location>
</feature>
<proteinExistence type="predicted"/>
<feature type="region of interest" description="Disordered" evidence="3">
    <location>
        <begin position="531"/>
        <end position="550"/>
    </location>
</feature>
<keyword evidence="6" id="KW-1185">Reference proteome</keyword>
<keyword evidence="1 2" id="KW-0539">Nucleus</keyword>
<comment type="subcellular location">
    <subcellularLocation>
        <location evidence="2">Nucleus</location>
    </subcellularLocation>
</comment>
<dbReference type="Gene3D" id="2.30.280.10">
    <property type="entry name" value="SRA-YDG"/>
    <property type="match status" value="1"/>
</dbReference>
<name>A0A2S4UUJ2_9BASI</name>
<evidence type="ECO:0000256" key="3">
    <source>
        <dbReference type="SAM" id="MobiDB-lite"/>
    </source>
</evidence>
<dbReference type="VEuPathDB" id="FungiDB:PSHT_13867"/>
<dbReference type="GO" id="GO:0044027">
    <property type="term" value="P:negative regulation of gene expression via chromosomal CpG island methylation"/>
    <property type="evidence" value="ECO:0007669"/>
    <property type="project" value="TreeGrafter"/>
</dbReference>
<evidence type="ECO:0000313" key="5">
    <source>
        <dbReference type="EMBL" id="POW00953.1"/>
    </source>
</evidence>
<dbReference type="Pfam" id="PF02182">
    <property type="entry name" value="SAD_SRA"/>
    <property type="match status" value="1"/>
</dbReference>
<evidence type="ECO:0000313" key="6">
    <source>
        <dbReference type="Proteomes" id="UP000239156"/>
    </source>
</evidence>
<feature type="region of interest" description="Disordered" evidence="3">
    <location>
        <begin position="341"/>
        <end position="454"/>
    </location>
</feature>
<comment type="caution">
    <text evidence="5">The sequence shown here is derived from an EMBL/GenBank/DDBJ whole genome shotgun (WGS) entry which is preliminary data.</text>
</comment>
<evidence type="ECO:0000256" key="1">
    <source>
        <dbReference type="ARBA" id="ARBA00023242"/>
    </source>
</evidence>
<evidence type="ECO:0000259" key="4">
    <source>
        <dbReference type="PROSITE" id="PS51015"/>
    </source>
</evidence>
<sequence length="936" mass="103070">MLIPRSFHPAHPLPPRPIANSTQACLPTTQVVQSQPASSMPSSPSRPSEFTAVSQSPAYTSSQPSHQTALDGANRPNPKVFGHIPGAPPGTRWDKRTEVSQAGVHAPPQGGISGTERRGGAESVVLNDGYPDGDCGNIIWYMGSGGFNIQGTKRTSSIMLKSQDPDNTFNAALQESFKTGNPVRVVRGSDAVHSPWAPKSGYRYDGLYEVTRVDTIEDPSMHTRFTCVIFRMERLERDQYDLPIKVGYGPVALHKSDEGQKRKLQEDSGFDISPNHLLKRSQANRTRESTTRTIAPPVNHCRPTIHANKAPDWLQPDAMRIALGKMKFSIINKPPVTAVAPEQSARVQPSIPSEPQPCSTHLPSPPAVTCKPTISRSPYVRYDRQTSQPYYRPNLPPRPQLGDSSSSIVRQSGEPSERPPVSFHGQSPAKAPSAPTGPRSPSMSLPSPVSSPLDVWPSTPLPSISWKDFPPASAAQQFDSHIRPAPPAPDHATIGSLRPSPLDMSHNFHALRPEKQLSTLTCQNLNLRLGESHQTQSAEPDSPHSRRSSLSLDSVFLRDSSPAGSNVTIPTAPHSPVDRVTSKAFTQPDRPFTVSFASQKSSNILYELERACTDVRDDARSVSMDLDSPELDELKPELDELKHDMVNLPDPQPASAINSKQEHSADTFLEIATPDSLEDTMSSSDIDDHIPWSEYDESEDGEHVPWSECDESEVEEAEMTNMVSRGKGTVGLEQNEEDELEDVEEMDIINFSQSRSNDTSKGIPSTGINETMFSGEMTTSSDFQELKSDRLTSLYLANKHVTCKPSNCFVFDDHIPWSEYDESEDGEHVPWSECDESEVEEAEMTNMVSRGKGTVGLEQNEEDELEDVEEMDIINFSQSRSNDTSKGIPSTGINETMFSGEMVSDEDEDSDGEPLLSDDWWSFLMDTHNKTSSDHI</sequence>
<dbReference type="AlphaFoldDB" id="A0A2S4UUJ2"/>
<dbReference type="GO" id="GO:0016567">
    <property type="term" value="P:protein ubiquitination"/>
    <property type="evidence" value="ECO:0007669"/>
    <property type="project" value="TreeGrafter"/>
</dbReference>
<feature type="compositionally biased region" description="Polar residues" evidence="3">
    <location>
        <begin position="19"/>
        <end position="33"/>
    </location>
</feature>
<feature type="compositionally biased region" description="Polar residues" evidence="3">
    <location>
        <begin position="345"/>
        <end position="362"/>
    </location>
</feature>
<evidence type="ECO:0000256" key="2">
    <source>
        <dbReference type="PROSITE-ProRule" id="PRU00358"/>
    </source>
</evidence>
<dbReference type="InterPro" id="IPR003105">
    <property type="entry name" value="SRA_YDG"/>
</dbReference>
<feature type="region of interest" description="Disordered" evidence="3">
    <location>
        <begin position="1"/>
        <end position="118"/>
    </location>
</feature>
<dbReference type="InterPro" id="IPR036987">
    <property type="entry name" value="SRA-YDG_sf"/>
</dbReference>
<accession>A0A2S4UUJ2</accession>
<organism evidence="5 6">
    <name type="scientific">Puccinia striiformis</name>
    <dbReference type="NCBI Taxonomy" id="27350"/>
    <lineage>
        <taxon>Eukaryota</taxon>
        <taxon>Fungi</taxon>
        <taxon>Dikarya</taxon>
        <taxon>Basidiomycota</taxon>
        <taxon>Pucciniomycotina</taxon>
        <taxon>Pucciniomycetes</taxon>
        <taxon>Pucciniales</taxon>
        <taxon>Pucciniaceae</taxon>
        <taxon>Puccinia</taxon>
    </lineage>
</organism>
<feature type="domain" description="YDG" evidence="4">
    <location>
        <begin position="82"/>
        <end position="234"/>
    </location>
</feature>
<feature type="region of interest" description="Disordered" evidence="3">
    <location>
        <begin position="467"/>
        <end position="506"/>
    </location>
</feature>
<reference evidence="5" key="1">
    <citation type="submission" date="2017-12" db="EMBL/GenBank/DDBJ databases">
        <title>Gene loss provides genomic basis for host adaptation in cereal stripe rust fungi.</title>
        <authorList>
            <person name="Xia C."/>
        </authorList>
    </citation>
    <scope>NUCLEOTIDE SEQUENCE [LARGE SCALE GENOMIC DNA]</scope>
    <source>
        <strain evidence="5">93-210</strain>
    </source>
</reference>
<dbReference type="SUPFAM" id="SSF88697">
    <property type="entry name" value="PUA domain-like"/>
    <property type="match status" value="1"/>
</dbReference>
<feature type="compositionally biased region" description="Polar residues" evidence="3">
    <location>
        <begin position="402"/>
        <end position="414"/>
    </location>
</feature>
<dbReference type="PROSITE" id="PS51015">
    <property type="entry name" value="YDG"/>
    <property type="match status" value="1"/>
</dbReference>
<dbReference type="PANTHER" id="PTHR14140:SF27">
    <property type="entry name" value="OS04G0289800 PROTEIN"/>
    <property type="match status" value="1"/>
</dbReference>
<dbReference type="GO" id="GO:0005634">
    <property type="term" value="C:nucleus"/>
    <property type="evidence" value="ECO:0007669"/>
    <property type="project" value="UniProtKB-SubCell"/>
</dbReference>
<dbReference type="EMBL" id="PKSL01000168">
    <property type="protein sequence ID" value="POW00953.1"/>
    <property type="molecule type" value="Genomic_DNA"/>
</dbReference>
<dbReference type="SMART" id="SM00466">
    <property type="entry name" value="SRA"/>
    <property type="match status" value="1"/>
</dbReference>
<protein>
    <recommendedName>
        <fullName evidence="4">YDG domain-containing protein</fullName>
    </recommendedName>
</protein>
<dbReference type="Proteomes" id="UP000239156">
    <property type="component" value="Unassembled WGS sequence"/>
</dbReference>
<feature type="compositionally biased region" description="Low complexity" evidence="3">
    <location>
        <begin position="34"/>
        <end position="48"/>
    </location>
</feature>
<dbReference type="VEuPathDB" id="FungiDB:PSTT_12791"/>
<dbReference type="GO" id="GO:0061630">
    <property type="term" value="F:ubiquitin protein ligase activity"/>
    <property type="evidence" value="ECO:0007669"/>
    <property type="project" value="TreeGrafter"/>
</dbReference>
<gene>
    <name evidence="5" type="ORF">PSTT_12791</name>
</gene>
<dbReference type="InterPro" id="IPR045134">
    <property type="entry name" value="UHRF1/2-like"/>
</dbReference>
<dbReference type="InterPro" id="IPR015947">
    <property type="entry name" value="PUA-like_sf"/>
</dbReference>